<evidence type="ECO:0000259" key="1">
    <source>
        <dbReference type="Pfam" id="PF22924"/>
    </source>
</evidence>
<dbReference type="Proteomes" id="UP000053095">
    <property type="component" value="Unassembled WGS sequence"/>
</dbReference>
<dbReference type="Gene3D" id="1.20.140.10">
    <property type="entry name" value="Butyryl-CoA Dehydrogenase, subunit A, domain 3"/>
    <property type="match status" value="1"/>
</dbReference>
<dbReference type="GO" id="GO:0005504">
    <property type="term" value="F:fatty acid binding"/>
    <property type="evidence" value="ECO:0007669"/>
    <property type="project" value="TreeGrafter"/>
</dbReference>
<dbReference type="GO" id="GO:0071949">
    <property type="term" value="F:FAD binding"/>
    <property type="evidence" value="ECO:0007669"/>
    <property type="project" value="InterPro"/>
</dbReference>
<dbReference type="InterPro" id="IPR046373">
    <property type="entry name" value="Acyl-CoA_Oxase/DH_mid-dom_sf"/>
</dbReference>
<protein>
    <submittedName>
        <fullName evidence="2">Acyl-CoA oxidase</fullName>
    </submittedName>
</protein>
<accession>A0A6V8HDQ0</accession>
<dbReference type="Gene3D" id="2.40.110.10">
    <property type="entry name" value="Butyryl-CoA Dehydrogenase, subunit A, domain 2"/>
    <property type="match status" value="1"/>
</dbReference>
<reference evidence="3" key="1">
    <citation type="journal article" date="2015" name="Genome Announc.">
        <title>Draft genome sequence of Talaromyces cellulolyticus strain Y-94, a source of lignocellulosic biomass-degrading enzymes.</title>
        <authorList>
            <person name="Fujii T."/>
            <person name="Koike H."/>
            <person name="Sawayama S."/>
            <person name="Yano S."/>
            <person name="Inoue H."/>
        </authorList>
    </citation>
    <scope>NUCLEOTIDE SEQUENCE [LARGE SCALE GENOMIC DNA]</scope>
    <source>
        <strain evidence="3">Y-94</strain>
    </source>
</reference>
<dbReference type="PANTHER" id="PTHR10909:SF382">
    <property type="entry name" value="ACYL-COENZYME A OXIDASE"/>
    <property type="match status" value="1"/>
</dbReference>
<dbReference type="GO" id="GO:0055088">
    <property type="term" value="P:lipid homeostasis"/>
    <property type="evidence" value="ECO:0007669"/>
    <property type="project" value="TreeGrafter"/>
</dbReference>
<dbReference type="InterPro" id="IPR009100">
    <property type="entry name" value="AcylCoA_DH/oxidase_NM_dom_sf"/>
</dbReference>
<dbReference type="GO" id="GO:0005777">
    <property type="term" value="C:peroxisome"/>
    <property type="evidence" value="ECO:0007669"/>
    <property type="project" value="InterPro"/>
</dbReference>
<dbReference type="Pfam" id="PF22924">
    <property type="entry name" value="ACOX_C_alpha1"/>
    <property type="match status" value="1"/>
</dbReference>
<evidence type="ECO:0000313" key="3">
    <source>
        <dbReference type="Proteomes" id="UP000053095"/>
    </source>
</evidence>
<dbReference type="GO" id="GO:0003997">
    <property type="term" value="F:acyl-CoA oxidase activity"/>
    <property type="evidence" value="ECO:0007669"/>
    <property type="project" value="InterPro"/>
</dbReference>
<organism evidence="2 3">
    <name type="scientific">Talaromyces pinophilus</name>
    <name type="common">Penicillium pinophilum</name>
    <dbReference type="NCBI Taxonomy" id="128442"/>
    <lineage>
        <taxon>Eukaryota</taxon>
        <taxon>Fungi</taxon>
        <taxon>Dikarya</taxon>
        <taxon>Ascomycota</taxon>
        <taxon>Pezizomycotina</taxon>
        <taxon>Eurotiomycetes</taxon>
        <taxon>Eurotiomycetidae</taxon>
        <taxon>Eurotiales</taxon>
        <taxon>Trichocomaceae</taxon>
        <taxon>Talaromyces</taxon>
        <taxon>Talaromyces sect. Talaromyces</taxon>
    </lineage>
</organism>
<keyword evidence="3" id="KW-1185">Reference proteome</keyword>
<comment type="caution">
    <text evidence="2">The sequence shown here is derived from an EMBL/GenBank/DDBJ whole genome shotgun (WGS) entry which is preliminary data.</text>
</comment>
<dbReference type="EMBL" id="DF933830">
    <property type="protein sequence ID" value="GAM39587.1"/>
    <property type="molecule type" value="Genomic_DNA"/>
</dbReference>
<dbReference type="GO" id="GO:0033540">
    <property type="term" value="P:fatty acid beta-oxidation using acyl-CoA oxidase"/>
    <property type="evidence" value="ECO:0007669"/>
    <property type="project" value="TreeGrafter"/>
</dbReference>
<proteinExistence type="predicted"/>
<dbReference type="InterPro" id="IPR036250">
    <property type="entry name" value="AcylCo_DH-like_C"/>
</dbReference>
<sequence>MLPPNSEIKLAEQPDQSLYDWVWQSPPPTLELARTPLFKIPERLLTLEERTRLTYERARKICDVYGLTVEDIVTLGPKFWKLQTDLISAVDGGALTLISIQYNLFVGTVAPFAAKRPDLHWILQRALKFEISAQFMLTEVGHGLDARNLETTATLLSDGGFELHSPSWAAAKCMPPTTPRGGLPVVAVVIARLIVEGEDRGVRPFLVPLGDGREMCEGVIAKALPPRTGAHPIDHALTLFNHVILPQTALLGSLEKPQNEREHFFSTIHRVSAGTLFLSGTAIPVLKVAVYNAAQFSMRRKVTGHDGKAMPVIKFRTQHLPILHAIAQYHVLQAFLVHSATIFRNRKVDPRVRHAVATAFKAVAIQNFQKSIKSLNEGCGWHGYYEHNQTLQNELEFRAVGTAEGDIRVLAIRLASELLIGRYQIPPPNDPASPLAQHEAALMTEAKQHLLLIGGMHRSEEFNRNILPLSLPLIQAIGHRMALEAAREANIDPKLINLYESGVILDDSAWYTEQGGMSRLAQKELEAQAADALLPEMEKLVHNTGAAPYSSAPMASEKGWNVFVSELETFEGQAAFDTGVSVV</sequence>
<dbReference type="InterPro" id="IPR012258">
    <property type="entry name" value="Acyl-CoA_oxidase"/>
</dbReference>
<dbReference type="SUPFAM" id="SSF56645">
    <property type="entry name" value="Acyl-CoA dehydrogenase NM domain-like"/>
    <property type="match status" value="1"/>
</dbReference>
<evidence type="ECO:0000313" key="2">
    <source>
        <dbReference type="EMBL" id="GAM39587.1"/>
    </source>
</evidence>
<gene>
    <name evidence="2" type="ORF">TCE0_034r11259</name>
</gene>
<name>A0A6V8HDQ0_TALPI</name>
<dbReference type="SUPFAM" id="SSF47203">
    <property type="entry name" value="Acyl-CoA dehydrogenase C-terminal domain-like"/>
    <property type="match status" value="1"/>
</dbReference>
<dbReference type="InterPro" id="IPR055060">
    <property type="entry name" value="ACOX_C_alpha1"/>
</dbReference>
<dbReference type="AlphaFoldDB" id="A0A6V8HDQ0"/>
<feature type="domain" description="Acyl-CoA oxidase C-alpha1" evidence="1">
    <location>
        <begin position="283"/>
        <end position="418"/>
    </location>
</feature>
<dbReference type="PANTHER" id="PTHR10909">
    <property type="entry name" value="ELECTRON TRANSPORT OXIDOREDUCTASE"/>
    <property type="match status" value="1"/>
</dbReference>